<organism evidence="1 2">
    <name type="scientific">Helianthus annuus</name>
    <name type="common">Common sunflower</name>
    <dbReference type="NCBI Taxonomy" id="4232"/>
    <lineage>
        <taxon>Eukaryota</taxon>
        <taxon>Viridiplantae</taxon>
        <taxon>Streptophyta</taxon>
        <taxon>Embryophyta</taxon>
        <taxon>Tracheophyta</taxon>
        <taxon>Spermatophyta</taxon>
        <taxon>Magnoliopsida</taxon>
        <taxon>eudicotyledons</taxon>
        <taxon>Gunneridae</taxon>
        <taxon>Pentapetalae</taxon>
        <taxon>asterids</taxon>
        <taxon>campanulids</taxon>
        <taxon>Asterales</taxon>
        <taxon>Asteraceae</taxon>
        <taxon>Asteroideae</taxon>
        <taxon>Heliantheae alliance</taxon>
        <taxon>Heliantheae</taxon>
        <taxon>Helianthus</taxon>
    </lineage>
</organism>
<reference evidence="1" key="2">
    <citation type="submission" date="2020-06" db="EMBL/GenBank/DDBJ databases">
        <title>Helianthus annuus Genome sequencing and assembly Release 2.</title>
        <authorList>
            <person name="Gouzy J."/>
            <person name="Langlade N."/>
            <person name="Munos S."/>
        </authorList>
    </citation>
    <scope>NUCLEOTIDE SEQUENCE</scope>
    <source>
        <tissue evidence="1">Leaves</tissue>
    </source>
</reference>
<proteinExistence type="predicted"/>
<name>A0A9K3NW96_HELAN</name>
<reference evidence="1" key="1">
    <citation type="journal article" date="2017" name="Nature">
        <title>The sunflower genome provides insights into oil metabolism, flowering and Asterid evolution.</title>
        <authorList>
            <person name="Badouin H."/>
            <person name="Gouzy J."/>
            <person name="Grassa C.J."/>
            <person name="Murat F."/>
            <person name="Staton S.E."/>
            <person name="Cottret L."/>
            <person name="Lelandais-Briere C."/>
            <person name="Owens G.L."/>
            <person name="Carrere S."/>
            <person name="Mayjonade B."/>
            <person name="Legrand L."/>
            <person name="Gill N."/>
            <person name="Kane N.C."/>
            <person name="Bowers J.E."/>
            <person name="Hubner S."/>
            <person name="Bellec A."/>
            <person name="Berard A."/>
            <person name="Berges H."/>
            <person name="Blanchet N."/>
            <person name="Boniface M.C."/>
            <person name="Brunel D."/>
            <person name="Catrice O."/>
            <person name="Chaidir N."/>
            <person name="Claudel C."/>
            <person name="Donnadieu C."/>
            <person name="Faraut T."/>
            <person name="Fievet G."/>
            <person name="Helmstetter N."/>
            <person name="King M."/>
            <person name="Knapp S.J."/>
            <person name="Lai Z."/>
            <person name="Le Paslier M.C."/>
            <person name="Lippi Y."/>
            <person name="Lorenzon L."/>
            <person name="Mandel J.R."/>
            <person name="Marage G."/>
            <person name="Marchand G."/>
            <person name="Marquand E."/>
            <person name="Bret-Mestries E."/>
            <person name="Morien E."/>
            <person name="Nambeesan S."/>
            <person name="Nguyen T."/>
            <person name="Pegot-Espagnet P."/>
            <person name="Pouilly N."/>
            <person name="Raftis F."/>
            <person name="Sallet E."/>
            <person name="Schiex T."/>
            <person name="Thomas J."/>
            <person name="Vandecasteele C."/>
            <person name="Vares D."/>
            <person name="Vear F."/>
            <person name="Vautrin S."/>
            <person name="Crespi M."/>
            <person name="Mangin B."/>
            <person name="Burke J.M."/>
            <person name="Salse J."/>
            <person name="Munos S."/>
            <person name="Vincourt P."/>
            <person name="Rieseberg L.H."/>
            <person name="Langlade N.B."/>
        </authorList>
    </citation>
    <scope>NUCLEOTIDE SEQUENCE</scope>
    <source>
        <tissue evidence="1">Leaves</tissue>
    </source>
</reference>
<comment type="caution">
    <text evidence="1">The sequence shown here is derived from an EMBL/GenBank/DDBJ whole genome shotgun (WGS) entry which is preliminary data.</text>
</comment>
<dbReference type="EMBL" id="MNCJ02000318">
    <property type="protein sequence ID" value="KAF5814774.1"/>
    <property type="molecule type" value="Genomic_DNA"/>
</dbReference>
<accession>A0A9K3NW96</accession>
<dbReference type="Gramene" id="mRNA:HanXRQr2_Chr03g0114891">
    <property type="protein sequence ID" value="mRNA:HanXRQr2_Chr03g0114891"/>
    <property type="gene ID" value="HanXRQr2_Chr03g0114891"/>
</dbReference>
<evidence type="ECO:0000313" key="1">
    <source>
        <dbReference type="EMBL" id="KAF5814774.1"/>
    </source>
</evidence>
<gene>
    <name evidence="1" type="ORF">HanXRQr2_Chr03g0114891</name>
</gene>
<keyword evidence="2" id="KW-1185">Reference proteome</keyword>
<dbReference type="AlphaFoldDB" id="A0A9K3NW96"/>
<dbReference type="Proteomes" id="UP000215914">
    <property type="component" value="Unassembled WGS sequence"/>
</dbReference>
<evidence type="ECO:0000313" key="2">
    <source>
        <dbReference type="Proteomes" id="UP000215914"/>
    </source>
</evidence>
<sequence>MYVTEGDTTSLWHIAKAIHKLEVLNHYVHFRIKGFSNFSLS</sequence>
<protein>
    <submittedName>
        <fullName evidence="1">Uncharacterized protein</fullName>
    </submittedName>
</protein>